<keyword evidence="2 5" id="KW-0812">Transmembrane</keyword>
<gene>
    <name evidence="6" type="ordered locus">TPASS_0226</name>
</gene>
<feature type="transmembrane region" description="Helical" evidence="5">
    <location>
        <begin position="68"/>
        <end position="85"/>
    </location>
</feature>
<evidence type="ECO:0000256" key="2">
    <source>
        <dbReference type="ARBA" id="ARBA00022692"/>
    </source>
</evidence>
<keyword evidence="4 5" id="KW-0472">Membrane</keyword>
<dbReference type="GO" id="GO:0005886">
    <property type="term" value="C:plasma membrane"/>
    <property type="evidence" value="ECO:0007669"/>
    <property type="project" value="UniProtKB-ARBA"/>
</dbReference>
<evidence type="ECO:0000313" key="6">
    <source>
        <dbReference type="EMBL" id="ACD70652.1"/>
    </source>
</evidence>
<dbReference type="PATRIC" id="fig|455434.6.peg.231"/>
<dbReference type="GeneID" id="93876017"/>
<dbReference type="SMR" id="A0A0H3BK30"/>
<evidence type="ECO:0000256" key="1">
    <source>
        <dbReference type="ARBA" id="ARBA00004141"/>
    </source>
</evidence>
<proteinExistence type="predicted"/>
<name>A0A0H3BK30_TREPS</name>
<accession>A0A0H3BK30</accession>
<dbReference type="RefSeq" id="WP_010881674.1">
    <property type="nucleotide sequence ID" value="NC_010741.1"/>
</dbReference>
<feature type="transmembrane region" description="Helical" evidence="5">
    <location>
        <begin position="144"/>
        <end position="166"/>
    </location>
</feature>
<comment type="subcellular location">
    <subcellularLocation>
        <location evidence="1">Membrane</location>
        <topology evidence="1">Multi-pass membrane protein</topology>
    </subcellularLocation>
</comment>
<sequence>MFFSLYERRQSLLHRAPPVAKVASFALLLLCCNAQSWCMHASLTLVLLALTLIVTRSLKCVAAHIRVVSIYLAFFFSLKILHTFFSTGVVSATQINQHIHAGYHIGIRLFLLLCASSLFYACTSRLELFSLCLRMGKVLHVRSTAYTTPCAVYVMMLVLYFGHDIFREWTELRFVWRARTRANTSFYNWVDATLHFSKTLLTRLLERAQHPSLRRADFKVSDNILSSE</sequence>
<dbReference type="AlphaFoldDB" id="A0A0H3BK30"/>
<evidence type="ECO:0000256" key="4">
    <source>
        <dbReference type="ARBA" id="ARBA00023136"/>
    </source>
</evidence>
<dbReference type="EMBL" id="CP000805">
    <property type="protein sequence ID" value="ACD70652.1"/>
    <property type="molecule type" value="Genomic_DNA"/>
</dbReference>
<protein>
    <submittedName>
        <fullName evidence="6">Uncharacterized protein</fullName>
    </submittedName>
</protein>
<dbReference type="Pfam" id="PF02361">
    <property type="entry name" value="CbiQ"/>
    <property type="match status" value="1"/>
</dbReference>
<organism evidence="6 7">
    <name type="scientific">Treponema pallidum subsp. pallidum (strain SS14)</name>
    <dbReference type="NCBI Taxonomy" id="455434"/>
    <lineage>
        <taxon>Bacteria</taxon>
        <taxon>Pseudomonadati</taxon>
        <taxon>Spirochaetota</taxon>
        <taxon>Spirochaetia</taxon>
        <taxon>Spirochaetales</taxon>
        <taxon>Treponemataceae</taxon>
        <taxon>Treponema</taxon>
    </lineage>
</organism>
<reference evidence="6 7" key="1">
    <citation type="journal article" date="2008" name="BMC Microbiol.">
        <title>Complete genome sequence of Treponema pallidum ssp. pallidum strain SS14 determined with oligonucleotide arrays.</title>
        <authorList>
            <person name="Matejkova P."/>
            <person name="Strouhal M."/>
            <person name="Smajs D."/>
            <person name="Norris S.J."/>
            <person name="Palzkill T."/>
            <person name="Petrosino J.F."/>
            <person name="Sodergren E."/>
            <person name="Norton J.E."/>
            <person name="Singh J."/>
            <person name="Richmond T.A."/>
            <person name="Molla M.N."/>
            <person name="Albert T.J."/>
            <person name="Weinstock G.M."/>
        </authorList>
    </citation>
    <scope>NUCLEOTIDE SEQUENCE [LARGE SCALE GENOMIC DNA]</scope>
    <source>
        <strain evidence="6 7">SS14</strain>
    </source>
</reference>
<dbReference type="InterPro" id="IPR003339">
    <property type="entry name" value="ABC/ECF_trnsptr_transmembrane"/>
</dbReference>
<evidence type="ECO:0000256" key="3">
    <source>
        <dbReference type="ARBA" id="ARBA00022989"/>
    </source>
</evidence>
<dbReference type="KEGG" id="tpp:TPASS_0226"/>
<dbReference type="Proteomes" id="UP000001202">
    <property type="component" value="Chromosome"/>
</dbReference>
<evidence type="ECO:0000256" key="5">
    <source>
        <dbReference type="SAM" id="Phobius"/>
    </source>
</evidence>
<feature type="transmembrane region" description="Helical" evidence="5">
    <location>
        <begin position="105"/>
        <end position="123"/>
    </location>
</feature>
<evidence type="ECO:0000313" key="7">
    <source>
        <dbReference type="Proteomes" id="UP000001202"/>
    </source>
</evidence>
<keyword evidence="3 5" id="KW-1133">Transmembrane helix</keyword>